<accession>A0A9D0Z6V3</accession>
<evidence type="ECO:0000256" key="2">
    <source>
        <dbReference type="ARBA" id="ARBA00010876"/>
    </source>
</evidence>
<evidence type="ECO:0000259" key="6">
    <source>
        <dbReference type="Pfam" id="PF00849"/>
    </source>
</evidence>
<reference evidence="7" key="1">
    <citation type="submission" date="2020-10" db="EMBL/GenBank/DDBJ databases">
        <authorList>
            <person name="Gilroy R."/>
        </authorList>
    </citation>
    <scope>NUCLEOTIDE SEQUENCE</scope>
    <source>
        <strain evidence="7">ChiSjej2B20-13462</strain>
    </source>
</reference>
<dbReference type="InterPro" id="IPR020103">
    <property type="entry name" value="PsdUridine_synth_cat_dom_sf"/>
</dbReference>
<evidence type="ECO:0000256" key="3">
    <source>
        <dbReference type="ARBA" id="ARBA00023235"/>
    </source>
</evidence>
<evidence type="ECO:0000256" key="4">
    <source>
        <dbReference type="ARBA" id="ARBA00031870"/>
    </source>
</evidence>
<dbReference type="InterPro" id="IPR050188">
    <property type="entry name" value="RluA_PseudoU_synthase"/>
</dbReference>
<comment type="catalytic activity">
    <reaction evidence="1">
        <text>a uridine in RNA = a pseudouridine in RNA</text>
        <dbReference type="Rhea" id="RHEA:48348"/>
        <dbReference type="Rhea" id="RHEA-COMP:12068"/>
        <dbReference type="Rhea" id="RHEA-COMP:12069"/>
        <dbReference type="ChEBI" id="CHEBI:65314"/>
        <dbReference type="ChEBI" id="CHEBI:65315"/>
    </reaction>
</comment>
<reference evidence="7" key="2">
    <citation type="journal article" date="2021" name="PeerJ">
        <title>Extensive microbial diversity within the chicken gut microbiome revealed by metagenomics and culture.</title>
        <authorList>
            <person name="Gilroy R."/>
            <person name="Ravi A."/>
            <person name="Getino M."/>
            <person name="Pursley I."/>
            <person name="Horton D.L."/>
            <person name="Alikhan N.F."/>
            <person name="Baker D."/>
            <person name="Gharbi K."/>
            <person name="Hall N."/>
            <person name="Watson M."/>
            <person name="Adriaenssens E.M."/>
            <person name="Foster-Nyarko E."/>
            <person name="Jarju S."/>
            <person name="Secka A."/>
            <person name="Antonio M."/>
            <person name="Oren A."/>
            <person name="Chaudhuri R.R."/>
            <person name="La Ragione R."/>
            <person name="Hildebrand F."/>
            <person name="Pallen M.J."/>
        </authorList>
    </citation>
    <scope>NUCLEOTIDE SEQUENCE</scope>
    <source>
        <strain evidence="7">ChiSjej2B20-13462</strain>
    </source>
</reference>
<dbReference type="AlphaFoldDB" id="A0A9D0Z6V3"/>
<dbReference type="GO" id="GO:0003723">
    <property type="term" value="F:RNA binding"/>
    <property type="evidence" value="ECO:0007669"/>
    <property type="project" value="InterPro"/>
</dbReference>
<evidence type="ECO:0000313" key="7">
    <source>
        <dbReference type="EMBL" id="HIQ69015.1"/>
    </source>
</evidence>
<dbReference type="GO" id="GO:0009982">
    <property type="term" value="F:pseudouridine synthase activity"/>
    <property type="evidence" value="ECO:0007669"/>
    <property type="project" value="InterPro"/>
</dbReference>
<dbReference type="GO" id="GO:0006396">
    <property type="term" value="P:RNA processing"/>
    <property type="evidence" value="ECO:0007669"/>
    <property type="project" value="UniProtKB-ARBA"/>
</dbReference>
<organism evidence="7 8">
    <name type="scientific">Candidatus Avoscillospira stercorigallinarum</name>
    <dbReference type="NCBI Taxonomy" id="2840708"/>
    <lineage>
        <taxon>Bacteria</taxon>
        <taxon>Bacillati</taxon>
        <taxon>Bacillota</taxon>
        <taxon>Clostridia</taxon>
        <taxon>Eubacteriales</taxon>
        <taxon>Oscillospiraceae</taxon>
        <taxon>Oscillospiraceae incertae sedis</taxon>
        <taxon>Candidatus Avoscillospira</taxon>
    </lineage>
</organism>
<dbReference type="GO" id="GO:0140098">
    <property type="term" value="F:catalytic activity, acting on RNA"/>
    <property type="evidence" value="ECO:0007669"/>
    <property type="project" value="UniProtKB-ARBA"/>
</dbReference>
<dbReference type="SUPFAM" id="SSF55120">
    <property type="entry name" value="Pseudouridine synthase"/>
    <property type="match status" value="1"/>
</dbReference>
<sequence>MILYHTAQRAGKVLTFLRGELGLSSSLVKRLKWQNALLLDGAPVHTDRQVLPGQTLTVLLDEAAPDYPAEDGPLSILYEDEALLALDKPPGLLMHPSFHRNTGTLANFVAGYYARTGQRCAVHPVSRLDRDTFGVVLLAKNAHIHAALMAMQRAGQLQKTYEALTFGHPEPPAGLWDFSIGRREGVSLLREIRPDGKPARTAYETLETGNGWARLRLHPLTGRTHQLRLHCAHAGCPILGDSQYGTAHSQAMSAALDIFWQQLWAASLVLPHPADGRKLVLKSRLALPALP</sequence>
<dbReference type="CDD" id="cd02869">
    <property type="entry name" value="PseudoU_synth_RluA_like"/>
    <property type="match status" value="1"/>
</dbReference>
<dbReference type="PANTHER" id="PTHR21600">
    <property type="entry name" value="MITOCHONDRIAL RNA PSEUDOURIDINE SYNTHASE"/>
    <property type="match status" value="1"/>
</dbReference>
<name>A0A9D0Z6V3_9FIRM</name>
<proteinExistence type="inferred from homology"/>
<dbReference type="Proteomes" id="UP000886874">
    <property type="component" value="Unassembled WGS sequence"/>
</dbReference>
<dbReference type="EMBL" id="DVFN01000020">
    <property type="protein sequence ID" value="HIQ69015.1"/>
    <property type="molecule type" value="Genomic_DNA"/>
</dbReference>
<feature type="domain" description="Pseudouridine synthase RsuA/RluA-like" evidence="6">
    <location>
        <begin position="83"/>
        <end position="233"/>
    </location>
</feature>
<evidence type="ECO:0000256" key="1">
    <source>
        <dbReference type="ARBA" id="ARBA00000073"/>
    </source>
</evidence>
<comment type="caution">
    <text evidence="7">The sequence shown here is derived from an EMBL/GenBank/DDBJ whole genome shotgun (WGS) entry which is preliminary data.</text>
</comment>
<gene>
    <name evidence="7" type="ORF">IAA67_01615</name>
</gene>
<protein>
    <recommendedName>
        <fullName evidence="4">RNA pseudouridylate synthase</fullName>
    </recommendedName>
    <alternativeName>
        <fullName evidence="5">RNA-uridine isomerase</fullName>
    </alternativeName>
</protein>
<dbReference type="Pfam" id="PF00849">
    <property type="entry name" value="PseudoU_synth_2"/>
    <property type="match status" value="1"/>
</dbReference>
<dbReference type="GO" id="GO:0001522">
    <property type="term" value="P:pseudouridine synthesis"/>
    <property type="evidence" value="ECO:0007669"/>
    <property type="project" value="InterPro"/>
</dbReference>
<keyword evidence="3" id="KW-0413">Isomerase</keyword>
<comment type="similarity">
    <text evidence="2">Belongs to the pseudouridine synthase RluA family.</text>
</comment>
<evidence type="ECO:0000313" key="8">
    <source>
        <dbReference type="Proteomes" id="UP000886874"/>
    </source>
</evidence>
<dbReference type="InterPro" id="IPR006145">
    <property type="entry name" value="PsdUridine_synth_RsuA/RluA"/>
</dbReference>
<dbReference type="Gene3D" id="3.30.2350.10">
    <property type="entry name" value="Pseudouridine synthase"/>
    <property type="match status" value="1"/>
</dbReference>
<dbReference type="PANTHER" id="PTHR21600:SF83">
    <property type="entry name" value="PSEUDOURIDYLATE SYNTHASE RPUSD4, MITOCHONDRIAL"/>
    <property type="match status" value="1"/>
</dbReference>
<evidence type="ECO:0000256" key="5">
    <source>
        <dbReference type="ARBA" id="ARBA00033164"/>
    </source>
</evidence>